<dbReference type="PANTHER" id="PTHR36115:SF10">
    <property type="entry name" value="RDD DOMAIN-CONTAINING PROTEIN"/>
    <property type="match status" value="1"/>
</dbReference>
<evidence type="ECO:0000256" key="1">
    <source>
        <dbReference type="ARBA" id="ARBA00004651"/>
    </source>
</evidence>
<protein>
    <submittedName>
        <fullName evidence="8">RDD family protein</fullName>
    </submittedName>
</protein>
<dbReference type="Pfam" id="PF06271">
    <property type="entry name" value="RDD"/>
    <property type="match status" value="1"/>
</dbReference>
<evidence type="ECO:0000256" key="2">
    <source>
        <dbReference type="ARBA" id="ARBA00022475"/>
    </source>
</evidence>
<evidence type="ECO:0000256" key="3">
    <source>
        <dbReference type="ARBA" id="ARBA00022692"/>
    </source>
</evidence>
<feature type="transmembrane region" description="Helical" evidence="6">
    <location>
        <begin position="29"/>
        <end position="53"/>
    </location>
</feature>
<evidence type="ECO:0000259" key="7">
    <source>
        <dbReference type="Pfam" id="PF06271"/>
    </source>
</evidence>
<proteinExistence type="predicted"/>
<dbReference type="Proteomes" id="UP001595692">
    <property type="component" value="Unassembled WGS sequence"/>
</dbReference>
<dbReference type="RefSeq" id="WP_377150875.1">
    <property type="nucleotide sequence ID" value="NZ_JBHSAF010000002.1"/>
</dbReference>
<evidence type="ECO:0000256" key="5">
    <source>
        <dbReference type="ARBA" id="ARBA00023136"/>
    </source>
</evidence>
<keyword evidence="4 6" id="KW-1133">Transmembrane helix</keyword>
<organism evidence="8 9">
    <name type="scientific">Pseudaeromonas sharmana</name>
    <dbReference type="NCBI Taxonomy" id="328412"/>
    <lineage>
        <taxon>Bacteria</taxon>
        <taxon>Pseudomonadati</taxon>
        <taxon>Pseudomonadota</taxon>
        <taxon>Gammaproteobacteria</taxon>
        <taxon>Aeromonadales</taxon>
        <taxon>Aeromonadaceae</taxon>
        <taxon>Pseudaeromonas</taxon>
    </lineage>
</organism>
<feature type="domain" description="RDD" evidence="7">
    <location>
        <begin position="23"/>
        <end position="149"/>
    </location>
</feature>
<comment type="subcellular location">
    <subcellularLocation>
        <location evidence="1">Cell membrane</location>
        <topology evidence="1">Multi-pass membrane protein</topology>
    </subcellularLocation>
</comment>
<name>A0ABV8CKJ2_9GAMM</name>
<gene>
    <name evidence="8" type="ORF">ACFOSS_04490</name>
</gene>
<feature type="transmembrane region" description="Helical" evidence="6">
    <location>
        <begin position="73"/>
        <end position="91"/>
    </location>
</feature>
<dbReference type="EMBL" id="JBHSAF010000002">
    <property type="protein sequence ID" value="MFC3912732.1"/>
    <property type="molecule type" value="Genomic_DNA"/>
</dbReference>
<evidence type="ECO:0000256" key="6">
    <source>
        <dbReference type="SAM" id="Phobius"/>
    </source>
</evidence>
<dbReference type="PANTHER" id="PTHR36115">
    <property type="entry name" value="PROLINE-RICH ANTIGEN HOMOLOG-RELATED"/>
    <property type="match status" value="1"/>
</dbReference>
<keyword evidence="5 6" id="KW-0472">Membrane</keyword>
<evidence type="ECO:0000256" key="4">
    <source>
        <dbReference type="ARBA" id="ARBA00022989"/>
    </source>
</evidence>
<keyword evidence="2" id="KW-1003">Cell membrane</keyword>
<comment type="caution">
    <text evidence="8">The sequence shown here is derived from an EMBL/GenBank/DDBJ whole genome shotgun (WGS) entry which is preliminary data.</text>
</comment>
<dbReference type="InterPro" id="IPR010432">
    <property type="entry name" value="RDD"/>
</dbReference>
<accession>A0ABV8CKJ2</accession>
<dbReference type="InterPro" id="IPR051791">
    <property type="entry name" value="Pra-immunoreactive"/>
</dbReference>
<keyword evidence="9" id="KW-1185">Reference proteome</keyword>
<sequence>MARHSKKAQPTATPTPPQTLQQAGLLRRLGAWAVDALLVGALLSVTLLLALGLAHGLLPAETDIQRWLVEQPLLTLLLAAELIGYFLWHWCRTGQTPGLLLLKLKVQREDGALLTVSGAMIRMLTSAFGLGNLLVVMDLRHRAFQDMWADSAVIELGSLRQRR</sequence>
<keyword evidence="3 6" id="KW-0812">Transmembrane</keyword>
<evidence type="ECO:0000313" key="9">
    <source>
        <dbReference type="Proteomes" id="UP001595692"/>
    </source>
</evidence>
<reference evidence="9" key="1">
    <citation type="journal article" date="2019" name="Int. J. Syst. Evol. Microbiol.">
        <title>The Global Catalogue of Microorganisms (GCM) 10K type strain sequencing project: providing services to taxonomists for standard genome sequencing and annotation.</title>
        <authorList>
            <consortium name="The Broad Institute Genomics Platform"/>
            <consortium name="The Broad Institute Genome Sequencing Center for Infectious Disease"/>
            <person name="Wu L."/>
            <person name="Ma J."/>
        </authorList>
    </citation>
    <scope>NUCLEOTIDE SEQUENCE [LARGE SCALE GENOMIC DNA]</scope>
    <source>
        <strain evidence="9">CCUG 54939</strain>
    </source>
</reference>
<evidence type="ECO:0000313" key="8">
    <source>
        <dbReference type="EMBL" id="MFC3912732.1"/>
    </source>
</evidence>